<name>A0A1R1JCV5_9BURK</name>
<feature type="signal peptide" evidence="5">
    <location>
        <begin position="1"/>
        <end position="27"/>
    </location>
</feature>
<organism evidence="6 7">
    <name type="scientific">Burkholderia ubonensis</name>
    <dbReference type="NCBI Taxonomy" id="101571"/>
    <lineage>
        <taxon>Bacteria</taxon>
        <taxon>Pseudomonadati</taxon>
        <taxon>Pseudomonadota</taxon>
        <taxon>Betaproteobacteria</taxon>
        <taxon>Burkholderiales</taxon>
        <taxon>Burkholderiaceae</taxon>
        <taxon>Burkholderia</taxon>
        <taxon>Burkholderia cepacia complex</taxon>
    </lineage>
</organism>
<dbReference type="PANTHER" id="PTHR33420">
    <property type="entry name" value="FIMBRIAL SUBUNIT ELFA-RELATED"/>
    <property type="match status" value="1"/>
</dbReference>
<comment type="caution">
    <text evidence="6">The sequence shown here is derived from an EMBL/GenBank/DDBJ whole genome shotgun (WGS) entry which is preliminary data.</text>
</comment>
<dbReference type="RefSeq" id="WP_076477453.1">
    <property type="nucleotide sequence ID" value="NZ_MTJZ01000013.1"/>
</dbReference>
<evidence type="ECO:0000256" key="2">
    <source>
        <dbReference type="ARBA" id="ARBA00006671"/>
    </source>
</evidence>
<dbReference type="InterPro" id="IPR008966">
    <property type="entry name" value="Adhesion_dom_sf"/>
</dbReference>
<dbReference type="SUPFAM" id="SSF49401">
    <property type="entry name" value="Bacterial adhesins"/>
    <property type="match status" value="1"/>
</dbReference>
<gene>
    <name evidence="6" type="ORF">BW685_14245</name>
</gene>
<feature type="chain" id="PRO_5012887293" evidence="5">
    <location>
        <begin position="28"/>
        <end position="187"/>
    </location>
</feature>
<sequence length="187" mass="18933">MKISANSKLISLLIASAGLVAASAAQASDGTITITGNVMASTCQVDNGGNVAVSLPQVGANTLQSPGATAGRTPFTLSLKGCTAGTGNPTKVSAVFESGSNVDQTTGRLTLDTGTEEKPAAQNIQINVLNDQQKPIHVGAMGEQGSQVVDIAADGSAKLTYYAEYYATGKAEAGSANSKVQYSLTYQ</sequence>
<dbReference type="PANTHER" id="PTHR33420:SF3">
    <property type="entry name" value="FIMBRIAL SUBUNIT ELFA"/>
    <property type="match status" value="1"/>
</dbReference>
<dbReference type="InterPro" id="IPR039458">
    <property type="entry name" value="FimA-like"/>
</dbReference>
<dbReference type="Pfam" id="PF16970">
    <property type="entry name" value="FimA"/>
    <property type="match status" value="1"/>
</dbReference>
<comment type="subcellular location">
    <subcellularLocation>
        <location evidence="1">Fimbrium</location>
    </subcellularLocation>
</comment>
<protein>
    <submittedName>
        <fullName evidence="6">Fimbrial protein</fullName>
    </submittedName>
</protein>
<evidence type="ECO:0000256" key="4">
    <source>
        <dbReference type="ARBA" id="ARBA00023263"/>
    </source>
</evidence>
<dbReference type="Gene3D" id="2.60.40.1090">
    <property type="entry name" value="Fimbrial-type adhesion domain"/>
    <property type="match status" value="1"/>
</dbReference>
<dbReference type="GO" id="GO:0007155">
    <property type="term" value="P:cell adhesion"/>
    <property type="evidence" value="ECO:0007669"/>
    <property type="project" value="InterPro"/>
</dbReference>
<evidence type="ECO:0000313" key="7">
    <source>
        <dbReference type="Proteomes" id="UP000187194"/>
    </source>
</evidence>
<keyword evidence="3 5" id="KW-0732">Signal</keyword>
<dbReference type="AlphaFoldDB" id="A0A1R1JCV5"/>
<accession>A0A1R1JCV5</accession>
<comment type="similarity">
    <text evidence="2">Belongs to the fimbrial protein family.</text>
</comment>
<evidence type="ECO:0000256" key="5">
    <source>
        <dbReference type="SAM" id="SignalP"/>
    </source>
</evidence>
<evidence type="ECO:0000256" key="1">
    <source>
        <dbReference type="ARBA" id="ARBA00004561"/>
    </source>
</evidence>
<dbReference type="EMBL" id="MTJZ01000013">
    <property type="protein sequence ID" value="OMG72841.1"/>
    <property type="molecule type" value="Genomic_DNA"/>
</dbReference>
<dbReference type="GO" id="GO:0009289">
    <property type="term" value="C:pilus"/>
    <property type="evidence" value="ECO:0007669"/>
    <property type="project" value="UniProtKB-SubCell"/>
</dbReference>
<reference evidence="6 7" key="1">
    <citation type="submission" date="2017-01" db="EMBL/GenBank/DDBJ databases">
        <title>Phylogeographic, genomic and meropenem susceptibility analysis of Burkholderia ubonensis.</title>
        <authorList>
            <person name="Price E.P."/>
            <person name="Sarovich D.S."/>
            <person name="Webb J.R."/>
            <person name="Hall C.M."/>
            <person name="Sahl J.W."/>
            <person name="Kaestli M."/>
            <person name="Mayo M."/>
            <person name="Harrington G."/>
            <person name="Baker A.L."/>
            <person name="Sidak-Loftis L.C."/>
            <person name="Lummis M."/>
            <person name="Schupp J.M."/>
            <person name="Gillece J.D."/>
            <person name="Tuanyok A."/>
            <person name="Warner J."/>
            <person name="Busch J.D."/>
            <person name="Keim P."/>
            <person name="Currie B.J."/>
            <person name="Wagner D.M."/>
        </authorList>
    </citation>
    <scope>NUCLEOTIDE SEQUENCE [LARGE SCALE GENOMIC DNA]</scope>
    <source>
        <strain evidence="6 7">A21</strain>
    </source>
</reference>
<keyword evidence="4" id="KW-0281">Fimbrium</keyword>
<proteinExistence type="inferred from homology"/>
<dbReference type="InterPro" id="IPR050263">
    <property type="entry name" value="Bact_Fimbrial_Adh_Pro"/>
</dbReference>
<evidence type="ECO:0000256" key="3">
    <source>
        <dbReference type="ARBA" id="ARBA00022729"/>
    </source>
</evidence>
<dbReference type="Proteomes" id="UP000187194">
    <property type="component" value="Unassembled WGS sequence"/>
</dbReference>
<dbReference type="InterPro" id="IPR036937">
    <property type="entry name" value="Adhesion_dom_fimbrial_sf"/>
</dbReference>
<evidence type="ECO:0000313" key="6">
    <source>
        <dbReference type="EMBL" id="OMG72841.1"/>
    </source>
</evidence>